<keyword evidence="2" id="KW-1185">Reference proteome</keyword>
<gene>
    <name evidence="1" type="ORF">BJ970_007408</name>
</gene>
<sequence length="335" mass="36682">MRLNEEWLGRPLSRTRYERYFYRPASAEQVEWTFPLTTDGYVFDKPLPETMAMMRLIDGVKPDVLASLHDCEMGGAYFYLSRPEPSLYPVLTKICAGAGVPMDLGKPEGENDESFAPGIFKFGHPSEAAARGMDLAAEWGTGSSSIHYAQKYGALGIIPEVPMWRNTEFGDRTVASVNSHQARLDAGNSLVQRGELLESVIDQLDAFELLDTPVSRAARSLVPTVATHGRELLAARENADDGPITVGELASLQAFVLKHSKRFGSLLVRAMDIEILAGLAPRGVRDLANGLRVQVQRWGDDVDEGAAWQSVPIDSLVEVQVKAVIAAARTASHCR</sequence>
<comment type="caution">
    <text evidence="1">The sequence shown here is derived from an EMBL/GenBank/DDBJ whole genome shotgun (WGS) entry which is preliminary data.</text>
</comment>
<dbReference type="Proteomes" id="UP000584374">
    <property type="component" value="Unassembled WGS sequence"/>
</dbReference>
<proteinExistence type="predicted"/>
<organism evidence="1 2">
    <name type="scientific">Saccharopolyspora phatthalungensis</name>
    <dbReference type="NCBI Taxonomy" id="664693"/>
    <lineage>
        <taxon>Bacteria</taxon>
        <taxon>Bacillati</taxon>
        <taxon>Actinomycetota</taxon>
        <taxon>Actinomycetes</taxon>
        <taxon>Pseudonocardiales</taxon>
        <taxon>Pseudonocardiaceae</taxon>
        <taxon>Saccharopolyspora</taxon>
    </lineage>
</organism>
<evidence type="ECO:0000313" key="2">
    <source>
        <dbReference type="Proteomes" id="UP000584374"/>
    </source>
</evidence>
<name>A0A840QK03_9PSEU</name>
<evidence type="ECO:0008006" key="3">
    <source>
        <dbReference type="Google" id="ProtNLM"/>
    </source>
</evidence>
<accession>A0A840QK03</accession>
<protein>
    <recommendedName>
        <fullName evidence="3">Peptidase M14 carboxypeptidase A domain-containing protein</fullName>
    </recommendedName>
</protein>
<dbReference type="AlphaFoldDB" id="A0A840QK03"/>
<evidence type="ECO:0000313" key="1">
    <source>
        <dbReference type="EMBL" id="MBB5159808.1"/>
    </source>
</evidence>
<dbReference type="EMBL" id="JACHIW010000003">
    <property type="protein sequence ID" value="MBB5159808.1"/>
    <property type="molecule type" value="Genomic_DNA"/>
</dbReference>
<reference evidence="1 2" key="1">
    <citation type="submission" date="2020-08" db="EMBL/GenBank/DDBJ databases">
        <title>Sequencing the genomes of 1000 actinobacteria strains.</title>
        <authorList>
            <person name="Klenk H.-P."/>
        </authorList>
    </citation>
    <scope>NUCLEOTIDE SEQUENCE [LARGE SCALE GENOMIC DNA]</scope>
    <source>
        <strain evidence="1 2">DSM 45584</strain>
    </source>
</reference>